<proteinExistence type="predicted"/>
<keyword evidence="3" id="KW-0812">Transmembrane</keyword>
<keyword evidence="4" id="KW-0472">Membrane</keyword>
<evidence type="ECO:0000256" key="3">
    <source>
        <dbReference type="ARBA" id="ARBA00022692"/>
    </source>
</evidence>
<keyword evidence="4" id="KW-1133">Transmembrane helix</keyword>
<feature type="domain" description="POTRA" evidence="6">
    <location>
        <begin position="8"/>
        <end position="72"/>
    </location>
</feature>
<name>A0ABZ2Y822_9BACT</name>
<protein>
    <submittedName>
        <fullName evidence="7">FtsQ-type POTRA domain-containing protein</fullName>
    </submittedName>
</protein>
<evidence type="ECO:0000256" key="2">
    <source>
        <dbReference type="ARBA" id="ARBA00022618"/>
    </source>
</evidence>
<dbReference type="EMBL" id="CP121689">
    <property type="protein sequence ID" value="WZL75173.1"/>
    <property type="molecule type" value="Genomic_DNA"/>
</dbReference>
<gene>
    <name evidence="7" type="ORF">QBE54_06100</name>
</gene>
<evidence type="ECO:0000256" key="5">
    <source>
        <dbReference type="ARBA" id="ARBA00023306"/>
    </source>
</evidence>
<keyword evidence="1" id="KW-1003">Cell membrane</keyword>
<accession>A0ABZ2Y822</accession>
<evidence type="ECO:0000313" key="8">
    <source>
        <dbReference type="Proteomes" id="UP001461341"/>
    </source>
</evidence>
<evidence type="ECO:0000259" key="6">
    <source>
        <dbReference type="Pfam" id="PF08478"/>
    </source>
</evidence>
<dbReference type="PANTHER" id="PTHR37820">
    <property type="entry name" value="CELL DIVISION PROTEIN DIVIB"/>
    <property type="match status" value="1"/>
</dbReference>
<sequence>MFFRSAVFRVKHLEIVGVENPATIIDVLDMPSGINIFRVKGWEIQRKLELLPMVKEARVEKVLPDTLKIVVQLREPFALVVVGNQSFCVDEQGQEIPCSEGEQSLKPLVRLPRLESILLRESLALVRVWREKFQSPLAEVEAINEKLFILKLQNGIFIKCESASNLEQKALVLEAVLKDAVIQAIQVGGFDIRTGEEIFVIPSGGEK</sequence>
<dbReference type="PANTHER" id="PTHR37820:SF1">
    <property type="entry name" value="CELL DIVISION PROTEIN FTSQ"/>
    <property type="match status" value="1"/>
</dbReference>
<dbReference type="Proteomes" id="UP001461341">
    <property type="component" value="Chromosome"/>
</dbReference>
<evidence type="ECO:0000256" key="4">
    <source>
        <dbReference type="ARBA" id="ARBA00022989"/>
    </source>
</evidence>
<dbReference type="InterPro" id="IPR013685">
    <property type="entry name" value="POTRA_FtsQ_type"/>
</dbReference>
<evidence type="ECO:0000313" key="7">
    <source>
        <dbReference type="EMBL" id="WZL75173.1"/>
    </source>
</evidence>
<dbReference type="Pfam" id="PF08478">
    <property type="entry name" value="POTRA_1"/>
    <property type="match status" value="1"/>
</dbReference>
<reference evidence="7 8" key="1">
    <citation type="submission" date="2023-03" db="EMBL/GenBank/DDBJ databases">
        <title>Novel Species.</title>
        <authorList>
            <person name="Ma S."/>
        </authorList>
    </citation>
    <scope>NUCLEOTIDE SEQUENCE [LARGE SCALE GENOMIC DNA]</scope>
    <source>
        <strain evidence="7 8">B11</strain>
    </source>
</reference>
<dbReference type="RefSeq" id="WP_369017319.1">
    <property type="nucleotide sequence ID" value="NZ_CP121689.1"/>
</dbReference>
<keyword evidence="5" id="KW-0131">Cell cycle</keyword>
<organism evidence="7 8">
    <name type="scientific">Thermatribacter velox</name>
    <dbReference type="NCBI Taxonomy" id="3039681"/>
    <lineage>
        <taxon>Bacteria</taxon>
        <taxon>Pseudomonadati</taxon>
        <taxon>Atribacterota</taxon>
        <taxon>Atribacteria</taxon>
        <taxon>Atribacterales</taxon>
        <taxon>Thermatribacteraceae</taxon>
        <taxon>Thermatribacter</taxon>
    </lineage>
</organism>
<keyword evidence="2" id="KW-0132">Cell division</keyword>
<dbReference type="InterPro" id="IPR050487">
    <property type="entry name" value="FtsQ_DivIB"/>
</dbReference>
<evidence type="ECO:0000256" key="1">
    <source>
        <dbReference type="ARBA" id="ARBA00022475"/>
    </source>
</evidence>
<dbReference type="Gene3D" id="3.10.20.310">
    <property type="entry name" value="membrane protein fhac"/>
    <property type="match status" value="1"/>
</dbReference>
<keyword evidence="8" id="KW-1185">Reference proteome</keyword>